<evidence type="ECO:0000259" key="4">
    <source>
        <dbReference type="SMART" id="SM01340"/>
    </source>
</evidence>
<dbReference type="InterPro" id="IPR002099">
    <property type="entry name" value="MutL/Mlh/PMS"/>
</dbReference>
<dbReference type="SUPFAM" id="SSF55874">
    <property type="entry name" value="ATPase domain of HSP90 chaperone/DNA topoisomerase II/histidine kinase"/>
    <property type="match status" value="1"/>
</dbReference>
<evidence type="ECO:0000313" key="6">
    <source>
        <dbReference type="Proteomes" id="UP000269539"/>
    </source>
</evidence>
<keyword evidence="2" id="KW-0227">DNA damage</keyword>
<dbReference type="InterPro" id="IPR014721">
    <property type="entry name" value="Ribsml_uS5_D2-typ_fold_subgr"/>
</dbReference>
<gene>
    <name evidence="5" type="ORF">D0864_09588</name>
</gene>
<accession>A0A3M7EK41</accession>
<sequence length="984" mass="107929">MGLWIKGIAAEETNGIMGIQKLEDATVKVIGASQVLTDPATVVKELIDNALDANATIISVEIHANTLDIIQVRDNGHGIPPEDRTLVATPNCTSKLVDFHDLKDVGGATLGFRGQALASAAELSGSLTISTKVEGEPVCTALKIDKNGQVAGQERASLPVGTTVRITDFIKANPVRRQQALKNAEKVLKKTKQMLQAYAFARPQVRLSLKVLKAKNEKGNWVYAPKPNGSLEDAALKIVGSACVSQCAWSVVEEHGFTVQALLPKPEADPSKISGFGPFLSVDGRPLSSSRGTLKQIQKIFRESLGAAGLESVKEPFIYMAIECPSASYDPNVEPAKDDVLFEEPDRLIGVVRKLFGEVYPTGHPSSEATASAVLMHTHHAQEPQTPSESRIQAHGGDDDFTTSLEQPYQKKISRPNAGNVDSRGTLQLCTPATADHVQKPHRSDERFLQRSPQFRSNMYGCDEEDLEIMSGRPPTGRTEADLEELRKARSDVNVSNPWVMARMNASSRQPMLATMHEIGLEVSTKARDMEHAGEDLHSVGLPTPRPSSPLPPRDELHVSDHTPSTRLARDGRVIGSSSLPLPQAYIPWHSVEHEGLCEPLQDQHSPERRPVFGNASSFQTSNASEGTPLHAIPDASQRTRRSPPKRFQGDKLNRPFVSPVIGPPREKVWFDHLEETGRQKPKQKERSRPHESSGLVRQGEADDSFDESQRSTSPMRNRDIRTWIGSVQNESASSIVERRNYGGLQGTNTSSIEIPESIQDNNENRSPSKGMPNTHGFVPASKLTATRERSGVLEMDTSRQQNKRRKTHEGEPLHERDCNATVDAGDAPSDAEFVPARRASSSRPGHTRAKSHEVKRTKSSRLPLERVPRGQGMHNVTINLSTSARKVSCWAGRVDENRSLLWYNQPAVDAYDVFTHAPPDASGMSTLAAQLHELLINRVSDGEMVQDLGELVREAFAAREEGEADEDTREQIDEDMASAVPCN</sequence>
<dbReference type="GO" id="GO:0005524">
    <property type="term" value="F:ATP binding"/>
    <property type="evidence" value="ECO:0007669"/>
    <property type="project" value="InterPro"/>
</dbReference>
<feature type="compositionally biased region" description="Polar residues" evidence="3">
    <location>
        <begin position="747"/>
        <end position="768"/>
    </location>
</feature>
<comment type="similarity">
    <text evidence="1">Belongs to the DNA mismatch repair MutL/HexB family.</text>
</comment>
<proteinExistence type="inferred from homology"/>
<dbReference type="FunFam" id="3.30.565.10:FF:000017">
    <property type="entry name" value="PMS1 homolog 1, mismatch repair system component"/>
    <property type="match status" value="1"/>
</dbReference>
<feature type="region of interest" description="Disordered" evidence="3">
    <location>
        <begin position="378"/>
        <end position="404"/>
    </location>
</feature>
<dbReference type="NCBIfam" id="TIGR00585">
    <property type="entry name" value="mutl"/>
    <property type="match status" value="1"/>
</dbReference>
<dbReference type="InterPro" id="IPR038973">
    <property type="entry name" value="MutL/Mlh/Pms-like"/>
</dbReference>
<dbReference type="GO" id="GO:0030983">
    <property type="term" value="F:mismatched DNA binding"/>
    <property type="evidence" value="ECO:0007669"/>
    <property type="project" value="InterPro"/>
</dbReference>
<dbReference type="GO" id="GO:0061982">
    <property type="term" value="P:meiosis I cell cycle process"/>
    <property type="evidence" value="ECO:0007669"/>
    <property type="project" value="UniProtKB-ARBA"/>
</dbReference>
<feature type="region of interest" description="Disordered" evidence="3">
    <location>
        <begin position="676"/>
        <end position="725"/>
    </location>
</feature>
<feature type="compositionally biased region" description="Polar residues" evidence="3">
    <location>
        <begin position="615"/>
        <end position="626"/>
    </location>
</feature>
<dbReference type="Proteomes" id="UP000269539">
    <property type="component" value="Unassembled WGS sequence"/>
</dbReference>
<dbReference type="Pfam" id="PF13589">
    <property type="entry name" value="HATPase_c_3"/>
    <property type="match status" value="1"/>
</dbReference>
<dbReference type="Gene3D" id="3.30.230.10">
    <property type="match status" value="1"/>
</dbReference>
<dbReference type="InterPro" id="IPR013507">
    <property type="entry name" value="DNA_mismatch_S5_2-like"/>
</dbReference>
<feature type="domain" description="DNA mismatch repair protein S5" evidence="4">
    <location>
        <begin position="235"/>
        <end position="361"/>
    </location>
</feature>
<dbReference type="EMBL" id="QWIO01001208">
    <property type="protein sequence ID" value="RMY76797.1"/>
    <property type="molecule type" value="Genomic_DNA"/>
</dbReference>
<protein>
    <recommendedName>
        <fullName evidence="4">DNA mismatch repair protein S5 domain-containing protein</fullName>
    </recommendedName>
</protein>
<feature type="region of interest" description="Disordered" evidence="3">
    <location>
        <begin position="536"/>
        <end position="570"/>
    </location>
</feature>
<feature type="compositionally biased region" description="Basic and acidic residues" evidence="3">
    <location>
        <begin position="676"/>
        <end position="692"/>
    </location>
</feature>
<dbReference type="InterPro" id="IPR020568">
    <property type="entry name" value="Ribosomal_Su5_D2-typ_SF"/>
</dbReference>
<dbReference type="PANTHER" id="PTHR10073:SF41">
    <property type="entry name" value="MISMATCH REPAIR PROTEIN, PUTATIVE (AFU_ORTHOLOGUE AFUA_8G05820)-RELATED"/>
    <property type="match status" value="1"/>
</dbReference>
<evidence type="ECO:0000256" key="1">
    <source>
        <dbReference type="ARBA" id="ARBA00006082"/>
    </source>
</evidence>
<dbReference type="InterPro" id="IPR036890">
    <property type="entry name" value="HATPase_C_sf"/>
</dbReference>
<feature type="region of interest" description="Disordered" evidence="3">
    <location>
        <begin position="960"/>
        <end position="984"/>
    </location>
</feature>
<dbReference type="Gene3D" id="3.30.565.10">
    <property type="entry name" value="Histidine kinase-like ATPase, C-terminal domain"/>
    <property type="match status" value="1"/>
</dbReference>
<evidence type="ECO:0000256" key="2">
    <source>
        <dbReference type="ARBA" id="ARBA00022763"/>
    </source>
</evidence>
<dbReference type="VEuPathDB" id="FungiDB:BTJ68_07043"/>
<evidence type="ECO:0000256" key="3">
    <source>
        <dbReference type="SAM" id="MobiDB-lite"/>
    </source>
</evidence>
<feature type="region of interest" description="Disordered" evidence="3">
    <location>
        <begin position="740"/>
        <end position="861"/>
    </location>
</feature>
<dbReference type="AlphaFoldDB" id="A0A3M7EK41"/>
<dbReference type="GO" id="GO:0032389">
    <property type="term" value="C:MutLalpha complex"/>
    <property type="evidence" value="ECO:0007669"/>
    <property type="project" value="TreeGrafter"/>
</dbReference>
<comment type="caution">
    <text evidence="5">The sequence shown here is derived from an EMBL/GenBank/DDBJ whole genome shotgun (WGS) entry which is preliminary data.</text>
</comment>
<evidence type="ECO:0000313" key="5">
    <source>
        <dbReference type="EMBL" id="RMY76797.1"/>
    </source>
</evidence>
<dbReference type="GO" id="GO:0016887">
    <property type="term" value="F:ATP hydrolysis activity"/>
    <property type="evidence" value="ECO:0007669"/>
    <property type="project" value="InterPro"/>
</dbReference>
<dbReference type="Pfam" id="PF01119">
    <property type="entry name" value="DNA_mis_repair"/>
    <property type="match status" value="1"/>
</dbReference>
<dbReference type="GO" id="GO:0140664">
    <property type="term" value="F:ATP-dependent DNA damage sensor activity"/>
    <property type="evidence" value="ECO:0007669"/>
    <property type="project" value="InterPro"/>
</dbReference>
<name>A0A3M7EK41_HORWE</name>
<dbReference type="PANTHER" id="PTHR10073">
    <property type="entry name" value="DNA MISMATCH REPAIR PROTEIN MLH, PMS, MUTL"/>
    <property type="match status" value="1"/>
</dbReference>
<dbReference type="SMART" id="SM01340">
    <property type="entry name" value="DNA_mis_repair"/>
    <property type="match status" value="1"/>
</dbReference>
<reference evidence="5 6" key="1">
    <citation type="journal article" date="2018" name="BMC Genomics">
        <title>Genomic evidence for intraspecific hybridization in a clonal and extremely halotolerant yeast.</title>
        <authorList>
            <person name="Gostincar C."/>
            <person name="Stajich J.E."/>
            <person name="Zupancic J."/>
            <person name="Zalar P."/>
            <person name="Gunde-Cimerman N."/>
        </authorList>
    </citation>
    <scope>NUCLEOTIDE SEQUENCE [LARGE SCALE GENOMIC DNA]</scope>
    <source>
        <strain evidence="5 6">EXF-10513</strain>
    </source>
</reference>
<dbReference type="GO" id="GO:0006298">
    <property type="term" value="P:mismatch repair"/>
    <property type="evidence" value="ECO:0007669"/>
    <property type="project" value="InterPro"/>
</dbReference>
<feature type="compositionally biased region" description="Basic and acidic residues" evidence="3">
    <location>
        <begin position="809"/>
        <end position="819"/>
    </location>
</feature>
<dbReference type="SUPFAM" id="SSF54211">
    <property type="entry name" value="Ribosomal protein S5 domain 2-like"/>
    <property type="match status" value="1"/>
</dbReference>
<feature type="region of interest" description="Disordered" evidence="3">
    <location>
        <begin position="601"/>
        <end position="664"/>
    </location>
</feature>
<feature type="compositionally biased region" description="Acidic residues" evidence="3">
    <location>
        <begin position="963"/>
        <end position="977"/>
    </location>
</feature>
<organism evidence="5 6">
    <name type="scientific">Hortaea werneckii</name>
    <name type="common">Black yeast</name>
    <name type="synonym">Cladosporium werneckii</name>
    <dbReference type="NCBI Taxonomy" id="91943"/>
    <lineage>
        <taxon>Eukaryota</taxon>
        <taxon>Fungi</taxon>
        <taxon>Dikarya</taxon>
        <taxon>Ascomycota</taxon>
        <taxon>Pezizomycotina</taxon>
        <taxon>Dothideomycetes</taxon>
        <taxon>Dothideomycetidae</taxon>
        <taxon>Mycosphaerellales</taxon>
        <taxon>Teratosphaeriaceae</taxon>
        <taxon>Hortaea</taxon>
    </lineage>
</organism>